<keyword evidence="1" id="KW-0812">Transmembrane</keyword>
<evidence type="ECO:0000313" key="4">
    <source>
        <dbReference type="Proteomes" id="UP000009102"/>
    </source>
</evidence>
<name>D0KYV5_HALNC</name>
<feature type="transmembrane region" description="Helical" evidence="1">
    <location>
        <begin position="158"/>
        <end position="175"/>
    </location>
</feature>
<keyword evidence="4" id="KW-1185">Reference proteome</keyword>
<keyword evidence="1" id="KW-1133">Transmembrane helix</keyword>
<dbReference type="PANTHER" id="PTHR39084:SF1">
    <property type="entry name" value="DUF4010 DOMAIN-CONTAINING PROTEIN"/>
    <property type="match status" value="1"/>
</dbReference>
<proteinExistence type="predicted"/>
<accession>D0KYV5</accession>
<sequence length="378" mass="41990">MMSKTDPDLTHMGSINSLSPLLVAFLETSIFGFLIGLEWHSYRRAANKDLGFGTTRTLTLLSILGYGLAVIDPSFIAYGVGLLVLGALLSLAYWYRLTRDKDDRLLSTLIALVVYLLGPLSLHGPLWLPIVFMIVVLLLLGEKPGIRRFSDAFRHDEALTLVKFFLMAGVILPLLPDRQIAGFIDVTWHQVWFAVIVVSAISYLSYLAQTYFFPERGVLLTGILGGMYSSTAATVVLGRRAQKQPEPQTRLICVAVLLATTMMYLRLWVLIVVLGHSQTATHIAAPFALLILSTAALAWWQFRRVKVATAPQTEAPPSHPLEFSTALLFAFLFVFFATLTHFVVTDYGVSGLHVCCRSWSVLPTSIPSSCRFWTENFT</sequence>
<evidence type="ECO:0000313" key="3">
    <source>
        <dbReference type="EMBL" id="ACX95628.1"/>
    </source>
</evidence>
<evidence type="ECO:0000259" key="2">
    <source>
        <dbReference type="Pfam" id="PF13194"/>
    </source>
</evidence>
<dbReference type="EMBL" id="CP001801">
    <property type="protein sequence ID" value="ACX95628.1"/>
    <property type="molecule type" value="Genomic_DNA"/>
</dbReference>
<organism evidence="3 4">
    <name type="scientific">Halothiobacillus neapolitanus (strain ATCC 23641 / DSM 15147 / CIP 104769 / NCIMB 8539 / c2)</name>
    <name type="common">Thiobacillus neapolitanus</name>
    <dbReference type="NCBI Taxonomy" id="555778"/>
    <lineage>
        <taxon>Bacteria</taxon>
        <taxon>Pseudomonadati</taxon>
        <taxon>Pseudomonadota</taxon>
        <taxon>Gammaproteobacteria</taxon>
        <taxon>Chromatiales</taxon>
        <taxon>Halothiobacillaceae</taxon>
        <taxon>Halothiobacillus</taxon>
    </lineage>
</organism>
<feature type="transmembrane region" description="Helical" evidence="1">
    <location>
        <begin position="75"/>
        <end position="97"/>
    </location>
</feature>
<dbReference type="HOGENOM" id="CLU_036781_1_0_6"/>
<keyword evidence="1" id="KW-0472">Membrane</keyword>
<gene>
    <name evidence="3" type="ordered locus">Hneap_0779</name>
</gene>
<dbReference type="Pfam" id="PF13194">
    <property type="entry name" value="DUF4010"/>
    <property type="match status" value="1"/>
</dbReference>
<dbReference type="eggNOG" id="COG3174">
    <property type="taxonomic scope" value="Bacteria"/>
</dbReference>
<dbReference type="KEGG" id="hna:Hneap_0779"/>
<feature type="transmembrane region" description="Helical" evidence="1">
    <location>
        <begin position="50"/>
        <end position="69"/>
    </location>
</feature>
<dbReference type="Proteomes" id="UP000009102">
    <property type="component" value="Chromosome"/>
</dbReference>
<dbReference type="PANTHER" id="PTHR39084">
    <property type="entry name" value="MEMBRANE PROTEIN-RELATED"/>
    <property type="match status" value="1"/>
</dbReference>
<dbReference type="AlphaFoldDB" id="D0KYV5"/>
<feature type="transmembrane region" description="Helical" evidence="1">
    <location>
        <begin position="250"/>
        <end position="271"/>
    </location>
</feature>
<dbReference type="InterPro" id="IPR025105">
    <property type="entry name" value="DUF4010"/>
</dbReference>
<protein>
    <recommendedName>
        <fullName evidence="2">DUF4010 domain-containing protein</fullName>
    </recommendedName>
</protein>
<evidence type="ECO:0000256" key="1">
    <source>
        <dbReference type="SAM" id="Phobius"/>
    </source>
</evidence>
<reference evidence="3 4" key="1">
    <citation type="submission" date="2009-10" db="EMBL/GenBank/DDBJ databases">
        <title>Complete sequence of Halothiobacillus neapolitanus c2.</title>
        <authorList>
            <consortium name="US DOE Joint Genome Institute"/>
            <person name="Lucas S."/>
            <person name="Copeland A."/>
            <person name="Lapidus A."/>
            <person name="Glavina del Rio T."/>
            <person name="Tice H."/>
            <person name="Bruce D."/>
            <person name="Goodwin L."/>
            <person name="Pitluck S."/>
            <person name="Davenport K."/>
            <person name="Brettin T."/>
            <person name="Detter J.C."/>
            <person name="Han C."/>
            <person name="Tapia R."/>
            <person name="Larimer F."/>
            <person name="Land M."/>
            <person name="Hauser L."/>
            <person name="Kyrpides N."/>
            <person name="Mikhailova N."/>
            <person name="Kerfeld C."/>
            <person name="Cannon G."/>
            <person name="Heinhort S."/>
        </authorList>
    </citation>
    <scope>NUCLEOTIDE SEQUENCE [LARGE SCALE GENOMIC DNA]</scope>
    <source>
        <strain evidence="4">ATCC 23641 / c2</strain>
    </source>
</reference>
<feature type="transmembrane region" description="Helical" evidence="1">
    <location>
        <begin position="283"/>
        <end position="302"/>
    </location>
</feature>
<feature type="domain" description="DUF4010" evidence="2">
    <location>
        <begin position="196"/>
        <end position="354"/>
    </location>
</feature>
<feature type="transmembrane region" description="Helical" evidence="1">
    <location>
        <begin position="109"/>
        <end position="138"/>
    </location>
</feature>
<feature type="transmembrane region" description="Helical" evidence="1">
    <location>
        <begin position="20"/>
        <end position="38"/>
    </location>
</feature>
<feature type="transmembrane region" description="Helical" evidence="1">
    <location>
        <begin position="323"/>
        <end position="344"/>
    </location>
</feature>
<feature type="transmembrane region" description="Helical" evidence="1">
    <location>
        <begin position="187"/>
        <end position="206"/>
    </location>
</feature>
<feature type="transmembrane region" description="Helical" evidence="1">
    <location>
        <begin position="218"/>
        <end position="238"/>
    </location>
</feature>
<dbReference type="RefSeq" id="WP_012823664.1">
    <property type="nucleotide sequence ID" value="NC_013422.1"/>
</dbReference>